<accession>A0A0D2G580</accession>
<organism evidence="2 3">
    <name type="scientific">Phialophora macrospora</name>
    <dbReference type="NCBI Taxonomy" id="1851006"/>
    <lineage>
        <taxon>Eukaryota</taxon>
        <taxon>Fungi</taxon>
        <taxon>Dikarya</taxon>
        <taxon>Ascomycota</taxon>
        <taxon>Pezizomycotina</taxon>
        <taxon>Eurotiomycetes</taxon>
        <taxon>Chaetothyriomycetidae</taxon>
        <taxon>Chaetothyriales</taxon>
        <taxon>Herpotrichiellaceae</taxon>
        <taxon>Phialophora</taxon>
    </lineage>
</organism>
<protein>
    <recommendedName>
        <fullName evidence="1">A to I editase domain-containing protein</fullName>
    </recommendedName>
</protein>
<sequence>MASLAEQVADVAISTFTSLPEKCKPRTLADGRREWTPMSAVVLLAQNGESQHLTCVALATGTKCLSTSALPKCKGLVLHDSHAEVLALRGFNHWLLSEVQAMLQVPGYQSSYLEPCQGTTTATDETDCRPPYVPSFKIKDNIAIYFFTTEAPCGDASMEILMESFPSDAALPWPVHGETDVQLQGRGHFSLLGYTRRKPARADAEPSLSKSCTDKLAVKQFSSVLSFPADLFIQKTPSAFIRSVVVYSDQYHATGYERAFGRSGRLSKLHSLGHVFNVEPLPVEFPRFAFDKRQQSSGALPQTTSKVTNISALLIRRTRSDRPDIVEVLINGVKQGYKQWDERSSKASVICRKNLWDLALSVSSLLEARHDAERIASTPHRKIGWLEDLHGTLSSRTYDEAKSSGLRVLFRDRKKQVTDAMGNWTKNRGDGNWSQSCTRP</sequence>
<dbReference type="PANTHER" id="PTHR47803:SF1">
    <property type="entry name" value="TRNA-SPECIFIC ADENOSINE DEAMINASE 1"/>
    <property type="match status" value="1"/>
</dbReference>
<dbReference type="InterPro" id="IPR002466">
    <property type="entry name" value="A_deamin"/>
</dbReference>
<evidence type="ECO:0000313" key="3">
    <source>
        <dbReference type="Proteomes" id="UP000054266"/>
    </source>
</evidence>
<dbReference type="HOGENOM" id="CLU_005382_2_1_1"/>
<dbReference type="InterPro" id="IPR042935">
    <property type="entry name" value="Tad1"/>
</dbReference>
<proteinExistence type="predicted"/>
<dbReference type="GO" id="GO:0002100">
    <property type="term" value="P:tRNA wobble adenosine to inosine editing"/>
    <property type="evidence" value="ECO:0007669"/>
    <property type="project" value="InterPro"/>
</dbReference>
<evidence type="ECO:0000259" key="1">
    <source>
        <dbReference type="PROSITE" id="PS50141"/>
    </source>
</evidence>
<dbReference type="GO" id="GO:0043829">
    <property type="term" value="F:tRNA-specific adenosine-37 deaminase activity"/>
    <property type="evidence" value="ECO:0007669"/>
    <property type="project" value="TreeGrafter"/>
</dbReference>
<reference evidence="2 3" key="1">
    <citation type="submission" date="2015-01" db="EMBL/GenBank/DDBJ databases">
        <title>The Genome Sequence of Capronia semiimmersa CBS27337.</title>
        <authorList>
            <consortium name="The Broad Institute Genomics Platform"/>
            <person name="Cuomo C."/>
            <person name="de Hoog S."/>
            <person name="Gorbushina A."/>
            <person name="Stielow B."/>
            <person name="Teixiera M."/>
            <person name="Abouelleil A."/>
            <person name="Chapman S.B."/>
            <person name="Priest M."/>
            <person name="Young S.K."/>
            <person name="Wortman J."/>
            <person name="Nusbaum C."/>
            <person name="Birren B."/>
        </authorList>
    </citation>
    <scope>NUCLEOTIDE SEQUENCE [LARGE SCALE GENOMIC DNA]</scope>
    <source>
        <strain evidence="2 3">CBS 27337</strain>
    </source>
</reference>
<dbReference type="SMART" id="SM00552">
    <property type="entry name" value="ADEAMc"/>
    <property type="match status" value="1"/>
</dbReference>
<dbReference type="PANTHER" id="PTHR47803">
    <property type="entry name" value="TRNA-SPECIFIC ADENOSINE DEAMINASE 1"/>
    <property type="match status" value="1"/>
</dbReference>
<gene>
    <name evidence="2" type="ORF">PV04_02013</name>
</gene>
<dbReference type="STRING" id="5601.A0A0D2G580"/>
<keyword evidence="3" id="KW-1185">Reference proteome</keyword>
<dbReference type="GO" id="GO:0003723">
    <property type="term" value="F:RNA binding"/>
    <property type="evidence" value="ECO:0007669"/>
    <property type="project" value="InterPro"/>
</dbReference>
<name>A0A0D2G580_9EURO</name>
<dbReference type="EMBL" id="KN846956">
    <property type="protein sequence ID" value="KIW73935.1"/>
    <property type="molecule type" value="Genomic_DNA"/>
</dbReference>
<dbReference type="Proteomes" id="UP000054266">
    <property type="component" value="Unassembled WGS sequence"/>
</dbReference>
<feature type="domain" description="A to I editase" evidence="1">
    <location>
        <begin position="57"/>
        <end position="402"/>
    </location>
</feature>
<dbReference type="Pfam" id="PF02137">
    <property type="entry name" value="A_deamin"/>
    <property type="match status" value="1"/>
</dbReference>
<evidence type="ECO:0000313" key="2">
    <source>
        <dbReference type="EMBL" id="KIW73935.1"/>
    </source>
</evidence>
<dbReference type="PROSITE" id="PS50141">
    <property type="entry name" value="A_DEAMIN_EDITASE"/>
    <property type="match status" value="1"/>
</dbReference>
<dbReference type="AlphaFoldDB" id="A0A0D2G580"/>